<feature type="compositionally biased region" description="Basic and acidic residues" evidence="4">
    <location>
        <begin position="557"/>
        <end position="570"/>
    </location>
</feature>
<evidence type="ECO:0000313" key="6">
    <source>
        <dbReference type="Proteomes" id="UP000243217"/>
    </source>
</evidence>
<evidence type="ECO:0000256" key="3">
    <source>
        <dbReference type="PROSITE-ProRule" id="PRU00023"/>
    </source>
</evidence>
<feature type="region of interest" description="Disordered" evidence="4">
    <location>
        <begin position="72"/>
        <end position="142"/>
    </location>
</feature>
<accession>A0A1V9YEV5</accession>
<dbReference type="PANTHER" id="PTHR24171">
    <property type="entry name" value="ANKYRIN REPEAT DOMAIN-CONTAINING PROTEIN 39-RELATED"/>
    <property type="match status" value="1"/>
</dbReference>
<sequence>MIRFLIQKGADIHPKVLHAAALARRCDVVSFLLQHGANPNALDDQGRTVYQAVTEDKRDGVNAVEKLLTLFETQRDESDEPHSSSSSHRMSRDWMMEEGQDESEHDYDSHQEEEDSYEGSGMEDEMEDVDMETSATEDDRERTVSMDSAIYDESVVIPEHDIGIFTKNLLETLLELCPSINNKVIAHTILSTICNILATNVTLNFIQTTKMLEIVQGLLMEQGDSASVGSFVLALRLLYAMSRMQQTEVVVQMERQGIIAHLQATATSNPDSTLAYLAREWLDDLRTWYTQDALSPSIGVLNKLDEACRANDLTGILEILGVENGVTTFEFTKSNAVNTILSIILTQKHPWHPSMVNLVHHLHQAIGLHESFPIISYGLTKGKELYPLTRQLRCRLRLPPNRVSVANMPPRSIHASPLTLFSSFERTAFRCATITDQKWTTYAWNLVGQSIWRQVDGKWVECRVCGFDPSSSCHLINMRDEFLEEVLHEEQYRLVKVPLEVHNEVTTNLESFGQSPNLKRKANDDDAKGTRRSKRTKKRSKHGSVDDDEDDEDEARDVDMTSDHSPNDARSKRKRLLDLLKYDQPLLSTNSERVWIKSPHTDICINALVSKRIGKGQLQVEASFGTDPKVVVLTVDESSLIDYQPKARPGSTASKVNRMMGALESQFRQGGRPMLDHLRRLLSRSRDDEASEETSSSPQTAPNKKGKAKNCIKPKVSYNGEVWTCSAPPKVRCLLGYGEYSDKGFDEGAPSHPLQSMVLSMNQRSLLPHAAPVFVWLFDEFASGRHPTRKPANLPRTSDKKLGLDDFSAFLKAANLTMTATEEWICFSQYASADWHRSFLNSTGFCNFVAHLCRDTRRCKYLGSYLEILGFSEKTFESTAAKSPASISLANFAPDDNLLSCLSRLKPTATDSSIPPWKCIYSLYCDFDITWSSNSPKESPSIEIQTPWKYQDVITHQSSVPAQSTELDQAL</sequence>
<proteinExistence type="predicted"/>
<keyword evidence="1" id="KW-0677">Repeat</keyword>
<comment type="caution">
    <text evidence="5">The sequence shown here is derived from an EMBL/GenBank/DDBJ whole genome shotgun (WGS) entry which is preliminary data.</text>
</comment>
<feature type="compositionally biased region" description="Polar residues" evidence="4">
    <location>
        <begin position="508"/>
        <end position="517"/>
    </location>
</feature>
<dbReference type="EMBL" id="JNBS01004056">
    <property type="protein sequence ID" value="OQR84238.1"/>
    <property type="molecule type" value="Genomic_DNA"/>
</dbReference>
<keyword evidence="2 3" id="KW-0040">ANK repeat</keyword>
<reference evidence="5 6" key="1">
    <citation type="journal article" date="2014" name="Genome Biol. Evol.">
        <title>The secreted proteins of Achlya hypogyna and Thraustotheca clavata identify the ancestral oomycete secretome and reveal gene acquisitions by horizontal gene transfer.</title>
        <authorList>
            <person name="Misner I."/>
            <person name="Blouin N."/>
            <person name="Leonard G."/>
            <person name="Richards T.A."/>
            <person name="Lane C.E."/>
        </authorList>
    </citation>
    <scope>NUCLEOTIDE SEQUENCE [LARGE SCALE GENOMIC DNA]</scope>
    <source>
        <strain evidence="5 6">ATCC 34112</strain>
    </source>
</reference>
<dbReference type="InterPro" id="IPR036770">
    <property type="entry name" value="Ankyrin_rpt-contain_sf"/>
</dbReference>
<keyword evidence="6" id="KW-1185">Reference proteome</keyword>
<keyword evidence="5" id="KW-0436">Ligase</keyword>
<feature type="non-terminal residue" evidence="5">
    <location>
        <position position="971"/>
    </location>
</feature>
<feature type="compositionally biased region" description="Polar residues" evidence="4">
    <location>
        <begin position="693"/>
        <end position="702"/>
    </location>
</feature>
<name>A0A1V9YEV5_9STRA</name>
<dbReference type="PROSITE" id="PS50088">
    <property type="entry name" value="ANK_REPEAT"/>
    <property type="match status" value="1"/>
</dbReference>
<feature type="repeat" description="ANK" evidence="3">
    <location>
        <begin position="17"/>
        <end position="44"/>
    </location>
</feature>
<dbReference type="AlphaFoldDB" id="A0A1V9YEV5"/>
<feature type="region of interest" description="Disordered" evidence="4">
    <location>
        <begin position="508"/>
        <end position="570"/>
    </location>
</feature>
<feature type="compositionally biased region" description="Basic residues" evidence="4">
    <location>
        <begin position="530"/>
        <end position="542"/>
    </location>
</feature>
<dbReference type="Proteomes" id="UP000243217">
    <property type="component" value="Unassembled WGS sequence"/>
</dbReference>
<feature type="compositionally biased region" description="Acidic residues" evidence="4">
    <location>
        <begin position="96"/>
        <end position="136"/>
    </location>
</feature>
<dbReference type="Pfam" id="PF00023">
    <property type="entry name" value="Ank"/>
    <property type="match status" value="1"/>
</dbReference>
<gene>
    <name evidence="5" type="ORF">THRCLA_10847</name>
</gene>
<dbReference type="InterPro" id="IPR002110">
    <property type="entry name" value="Ankyrin_rpt"/>
</dbReference>
<dbReference type="STRING" id="74557.A0A1V9YEV5"/>
<feature type="region of interest" description="Disordered" evidence="4">
    <location>
        <begin position="684"/>
        <end position="710"/>
    </location>
</feature>
<evidence type="ECO:0000313" key="5">
    <source>
        <dbReference type="EMBL" id="OQR84238.1"/>
    </source>
</evidence>
<evidence type="ECO:0000256" key="2">
    <source>
        <dbReference type="ARBA" id="ARBA00023043"/>
    </source>
</evidence>
<dbReference type="GO" id="GO:0016874">
    <property type="term" value="F:ligase activity"/>
    <property type="evidence" value="ECO:0007669"/>
    <property type="project" value="UniProtKB-KW"/>
</dbReference>
<organism evidence="5 6">
    <name type="scientific">Thraustotheca clavata</name>
    <dbReference type="NCBI Taxonomy" id="74557"/>
    <lineage>
        <taxon>Eukaryota</taxon>
        <taxon>Sar</taxon>
        <taxon>Stramenopiles</taxon>
        <taxon>Oomycota</taxon>
        <taxon>Saprolegniomycetes</taxon>
        <taxon>Saprolegniales</taxon>
        <taxon>Achlyaceae</taxon>
        <taxon>Thraustotheca</taxon>
    </lineage>
</organism>
<dbReference type="SUPFAM" id="SSF48371">
    <property type="entry name" value="ARM repeat"/>
    <property type="match status" value="1"/>
</dbReference>
<protein>
    <submittedName>
        <fullName evidence="5">HECT E3 ubiquitin ligase</fullName>
    </submittedName>
</protein>
<feature type="compositionally biased region" description="Basic and acidic residues" evidence="4">
    <location>
        <begin position="73"/>
        <end position="82"/>
    </location>
</feature>
<feature type="compositionally biased region" description="Acidic residues" evidence="4">
    <location>
        <begin position="546"/>
        <end position="556"/>
    </location>
</feature>
<evidence type="ECO:0000256" key="4">
    <source>
        <dbReference type="SAM" id="MobiDB-lite"/>
    </source>
</evidence>
<dbReference type="InterPro" id="IPR016024">
    <property type="entry name" value="ARM-type_fold"/>
</dbReference>
<dbReference type="Gene3D" id="1.25.40.20">
    <property type="entry name" value="Ankyrin repeat-containing domain"/>
    <property type="match status" value="1"/>
</dbReference>
<dbReference type="SUPFAM" id="SSF48403">
    <property type="entry name" value="Ankyrin repeat"/>
    <property type="match status" value="1"/>
</dbReference>
<dbReference type="OrthoDB" id="271273at2759"/>
<evidence type="ECO:0000256" key="1">
    <source>
        <dbReference type="ARBA" id="ARBA00022737"/>
    </source>
</evidence>
<dbReference type="PROSITE" id="PS50297">
    <property type="entry name" value="ANK_REP_REGION"/>
    <property type="match status" value="1"/>
</dbReference>